<dbReference type="OrthoDB" id="2861623at2759"/>
<evidence type="ECO:0000256" key="4">
    <source>
        <dbReference type="RuleBase" id="RU366034"/>
    </source>
</evidence>
<evidence type="ECO:0000313" key="5">
    <source>
        <dbReference type="EMBL" id="KAG4422708.1"/>
    </source>
</evidence>
<dbReference type="InterPro" id="IPR034686">
    <property type="entry name" value="Terpene_cyclase-like_2"/>
</dbReference>
<evidence type="ECO:0000256" key="2">
    <source>
        <dbReference type="ARBA" id="ARBA00006333"/>
    </source>
</evidence>
<dbReference type="EMBL" id="JAFJYH010000045">
    <property type="protein sequence ID" value="KAG4422708.1"/>
    <property type="molecule type" value="Genomic_DNA"/>
</dbReference>
<gene>
    <name evidence="5" type="ORF">IFR04_004186</name>
</gene>
<evidence type="ECO:0000256" key="3">
    <source>
        <dbReference type="ARBA" id="ARBA00022842"/>
    </source>
</evidence>
<keyword evidence="4" id="KW-0479">Metal-binding</keyword>
<proteinExistence type="inferred from homology"/>
<name>A0A8H8BT87_9HELO</name>
<dbReference type="Pfam" id="PF19086">
    <property type="entry name" value="Terpene_syn_C_2"/>
    <property type="match status" value="1"/>
</dbReference>
<evidence type="ECO:0000313" key="6">
    <source>
        <dbReference type="Proteomes" id="UP000664132"/>
    </source>
</evidence>
<comment type="cofactor">
    <cofactor evidence="1 4">
        <name>Mg(2+)</name>
        <dbReference type="ChEBI" id="CHEBI:18420"/>
    </cofactor>
</comment>
<keyword evidence="6" id="KW-1185">Reference proteome</keyword>
<protein>
    <recommendedName>
        <fullName evidence="4">Terpene synthase</fullName>
        <ecNumber evidence="4">4.2.3.-</ecNumber>
    </recommendedName>
</protein>
<dbReference type="SUPFAM" id="SSF48576">
    <property type="entry name" value="Terpenoid synthases"/>
    <property type="match status" value="1"/>
</dbReference>
<dbReference type="PANTHER" id="PTHR35201">
    <property type="entry name" value="TERPENE SYNTHASE"/>
    <property type="match status" value="1"/>
</dbReference>
<dbReference type="PANTHER" id="PTHR35201:SF4">
    <property type="entry name" value="BETA-PINACENE SYNTHASE-RELATED"/>
    <property type="match status" value="1"/>
</dbReference>
<keyword evidence="3 4" id="KW-0460">Magnesium</keyword>
<sequence>MSPLVLETFDSIDAAATTVTIGLPNKQLQRPTLARKESHNGVFFPKIEVPEGKMLVIIPDMFTSFMAVPPTINKFYLEVRAESEVWICDKLNASERVGAIIAKTDFSLFCAIAAPHAEKAELRTMCDWGNWVFPFDDMFDTGDLKDDLAASRKIMDNLLAVMSEEYRDRKPNNVLIEIHDTVWERISKVSSEDVKDHFLEATRQYCEGALEAVEHHGRGGTLSVEEYMASRRRSAGVTPVIAMVEYAHRINIPEAIYRHHSVQELKRVCSDVIAIQNDILSYSKEEAEGVTHNLIAVLRQNGMSTQEAFDRAGQILKECYRDWYIAQSQLPQTSQAIDYDIHKYIDAVRNIMLANLNWSFKSERYLGQKNSLARKYRTVVVLDDRHGFATADQCSS</sequence>
<dbReference type="Proteomes" id="UP000664132">
    <property type="component" value="Unassembled WGS sequence"/>
</dbReference>
<dbReference type="EC" id="4.2.3.-" evidence="4"/>
<dbReference type="InterPro" id="IPR008949">
    <property type="entry name" value="Isoprenoid_synthase_dom_sf"/>
</dbReference>
<keyword evidence="4" id="KW-0456">Lyase</keyword>
<dbReference type="GO" id="GO:0010333">
    <property type="term" value="F:terpene synthase activity"/>
    <property type="evidence" value="ECO:0007669"/>
    <property type="project" value="InterPro"/>
</dbReference>
<dbReference type="Gene3D" id="1.10.600.10">
    <property type="entry name" value="Farnesyl Diphosphate Synthase"/>
    <property type="match status" value="1"/>
</dbReference>
<organism evidence="5 6">
    <name type="scientific">Cadophora malorum</name>
    <dbReference type="NCBI Taxonomy" id="108018"/>
    <lineage>
        <taxon>Eukaryota</taxon>
        <taxon>Fungi</taxon>
        <taxon>Dikarya</taxon>
        <taxon>Ascomycota</taxon>
        <taxon>Pezizomycotina</taxon>
        <taxon>Leotiomycetes</taxon>
        <taxon>Helotiales</taxon>
        <taxon>Ploettnerulaceae</taxon>
        <taxon>Cadophora</taxon>
    </lineage>
</organism>
<comment type="similarity">
    <text evidence="2 4">Belongs to the terpene synthase family.</text>
</comment>
<reference evidence="5" key="1">
    <citation type="submission" date="2021-02" db="EMBL/GenBank/DDBJ databases">
        <title>Genome sequence Cadophora malorum strain M34.</title>
        <authorList>
            <person name="Stefanovic E."/>
            <person name="Vu D."/>
            <person name="Scully C."/>
            <person name="Dijksterhuis J."/>
            <person name="Roader J."/>
            <person name="Houbraken J."/>
        </authorList>
    </citation>
    <scope>NUCLEOTIDE SEQUENCE</scope>
    <source>
        <strain evidence="5">M34</strain>
    </source>
</reference>
<dbReference type="GO" id="GO:0046872">
    <property type="term" value="F:metal ion binding"/>
    <property type="evidence" value="ECO:0007669"/>
    <property type="project" value="UniProtKB-KW"/>
</dbReference>
<dbReference type="SFLD" id="SFLDG01020">
    <property type="entry name" value="Terpene_Cyclase_Like_2"/>
    <property type="match status" value="1"/>
</dbReference>
<dbReference type="SFLD" id="SFLDS00005">
    <property type="entry name" value="Isoprenoid_Synthase_Type_I"/>
    <property type="match status" value="1"/>
</dbReference>
<accession>A0A8H8BT87</accession>
<comment type="caution">
    <text evidence="5">The sequence shown here is derived from an EMBL/GenBank/DDBJ whole genome shotgun (WGS) entry which is preliminary data.</text>
</comment>
<dbReference type="GO" id="GO:0008299">
    <property type="term" value="P:isoprenoid biosynthetic process"/>
    <property type="evidence" value="ECO:0007669"/>
    <property type="project" value="UniProtKB-ARBA"/>
</dbReference>
<evidence type="ECO:0000256" key="1">
    <source>
        <dbReference type="ARBA" id="ARBA00001946"/>
    </source>
</evidence>
<dbReference type="AlphaFoldDB" id="A0A8H8BT87"/>